<proteinExistence type="predicted"/>
<dbReference type="GO" id="GO:0009941">
    <property type="term" value="C:chloroplast envelope"/>
    <property type="evidence" value="ECO:0007669"/>
    <property type="project" value="TreeGrafter"/>
</dbReference>
<evidence type="ECO:0000313" key="3">
    <source>
        <dbReference type="Proteomes" id="UP001445335"/>
    </source>
</evidence>
<feature type="transmembrane region" description="Helical" evidence="1">
    <location>
        <begin position="151"/>
        <end position="172"/>
    </location>
</feature>
<dbReference type="InterPro" id="IPR034628">
    <property type="entry name" value="MEX1/MEX1-like"/>
</dbReference>
<accession>A0AAW1RVM6</accession>
<dbReference type="PANTHER" id="PTHR34809">
    <property type="entry name" value="MALTOSE EXCESS PROTEIN 1, CHLOROPLASTIC-RELATED"/>
    <property type="match status" value="1"/>
</dbReference>
<sequence length="324" mass="32696">MTFVFARVCNSFLASEAECTADIREEAAAIIDTGWLSMVTYTYCCVTLVGVFMDLEEPECAALNAVCAFLYAGSLLALVAAGAMPRPVTAAAVAGTAAAAVALPARACGALGATGGGVGKRAWAAWNNGLALLGAGMLSQALGALAGMSAATAPATVLVGIALAAGYGGWFLPYARWQRLWRRRWARTVARALPWSDVPAWMATVLFMVQPALQLAAGSAGAGAGTAGAVTLCAAANAAVVPRALATRDHIFFTGTASCAALYCAQLATLAATGTHGAALPALCGLATLALVAWLGAAASVDARCRGFPHALDSVLHTLHLKGA</sequence>
<keyword evidence="1" id="KW-0472">Membrane</keyword>
<dbReference type="PANTHER" id="PTHR34809:SF1">
    <property type="entry name" value="MALTOSE EXCESS PROTEIN 1, CHLOROPLASTIC-RELATED"/>
    <property type="match status" value="1"/>
</dbReference>
<feature type="transmembrane region" description="Helical" evidence="1">
    <location>
        <begin position="215"/>
        <end position="239"/>
    </location>
</feature>
<comment type="caution">
    <text evidence="2">The sequence shown here is derived from an EMBL/GenBank/DDBJ whole genome shotgun (WGS) entry which is preliminary data.</text>
</comment>
<keyword evidence="1" id="KW-0812">Transmembrane</keyword>
<name>A0AAW1RVM6_9CHLO</name>
<feature type="transmembrane region" description="Helical" evidence="1">
    <location>
        <begin position="192"/>
        <end position="209"/>
    </location>
</feature>
<feature type="transmembrane region" description="Helical" evidence="1">
    <location>
        <begin position="125"/>
        <end position="145"/>
    </location>
</feature>
<protein>
    <submittedName>
        <fullName evidence="2">Uncharacterized protein</fullName>
    </submittedName>
</protein>
<reference evidence="2 3" key="1">
    <citation type="journal article" date="2024" name="Nat. Commun.">
        <title>Phylogenomics reveals the evolutionary origins of lichenization in chlorophyte algae.</title>
        <authorList>
            <person name="Puginier C."/>
            <person name="Libourel C."/>
            <person name="Otte J."/>
            <person name="Skaloud P."/>
            <person name="Haon M."/>
            <person name="Grisel S."/>
            <person name="Petersen M."/>
            <person name="Berrin J.G."/>
            <person name="Delaux P.M."/>
            <person name="Dal Grande F."/>
            <person name="Keller J."/>
        </authorList>
    </citation>
    <scope>NUCLEOTIDE SEQUENCE [LARGE SCALE GENOMIC DNA]</scope>
    <source>
        <strain evidence="2 3">SAG 245.80</strain>
    </source>
</reference>
<organism evidence="2 3">
    <name type="scientific">Elliptochloris bilobata</name>
    <dbReference type="NCBI Taxonomy" id="381761"/>
    <lineage>
        <taxon>Eukaryota</taxon>
        <taxon>Viridiplantae</taxon>
        <taxon>Chlorophyta</taxon>
        <taxon>core chlorophytes</taxon>
        <taxon>Trebouxiophyceae</taxon>
        <taxon>Trebouxiophyceae incertae sedis</taxon>
        <taxon>Elliptochloris clade</taxon>
        <taxon>Elliptochloris</taxon>
    </lineage>
</organism>
<feature type="transmembrane region" description="Helical" evidence="1">
    <location>
        <begin position="251"/>
        <end position="272"/>
    </location>
</feature>
<keyword evidence="1" id="KW-1133">Transmembrane helix</keyword>
<gene>
    <name evidence="2" type="ORF">WJX81_002838</name>
</gene>
<dbReference type="AlphaFoldDB" id="A0AAW1RVM6"/>
<dbReference type="GO" id="GO:0005363">
    <property type="term" value="F:maltose transmembrane transporter activity"/>
    <property type="evidence" value="ECO:0007669"/>
    <property type="project" value="TreeGrafter"/>
</dbReference>
<dbReference type="Proteomes" id="UP001445335">
    <property type="component" value="Unassembled WGS sequence"/>
</dbReference>
<feature type="transmembrane region" description="Helical" evidence="1">
    <location>
        <begin position="278"/>
        <end position="297"/>
    </location>
</feature>
<feature type="transmembrane region" description="Helical" evidence="1">
    <location>
        <begin position="90"/>
        <end position="113"/>
    </location>
</feature>
<evidence type="ECO:0000313" key="2">
    <source>
        <dbReference type="EMBL" id="KAK9837441.1"/>
    </source>
</evidence>
<keyword evidence="3" id="KW-1185">Reference proteome</keyword>
<feature type="transmembrane region" description="Helical" evidence="1">
    <location>
        <begin position="62"/>
        <end position="84"/>
    </location>
</feature>
<dbReference type="EMBL" id="JALJOU010000021">
    <property type="protein sequence ID" value="KAK9837441.1"/>
    <property type="molecule type" value="Genomic_DNA"/>
</dbReference>
<evidence type="ECO:0000256" key="1">
    <source>
        <dbReference type="SAM" id="Phobius"/>
    </source>
</evidence>